<sequence length="503" mass="55370">MKKGLFLIVFLLAAFSLMEAEGRTAHADQAVIQVDYLNVRTGPDTSYNRIGQVHANETYTIVKKQNDWLKINWNGKTGWVAEWLTTVKKETSQASGTYYSKYDYLRIRSSAGLNGKIKGYLMKNDVVTPQKSSGKWVYIQHGGIKGWVHGDYLAQKKSSNSSSGSSSSNESSGSQSVIGKIKVDTPVLNVRSQNSTKGTILTQIKKGGVYEYINEKDRWYQIKWGNGRTGWVAGWLVDPVSGNSSSGTTTNTAVTLDYNYTNIRSGPSTGYKVVGRAHKGDQFDVIAEEGRWYKIKFNGMTAYVAGWIVTETTKGAQHTSSSSGSLKGKTIMLDPGHGGRDSGAVGRAGSHESDLTLSTAHILKKQLEQAGAEVLMTRSSDEYVALSARTYYSNASSADAFISLHYNSAPLYIAATGLNTYYYHSKNKNLASDLQAGMVQKTGLRDRGIKYGNFHVIRENRKPSVLLELGFISDAREEQTVRTSSYQQKVSQGVTQGLIQYFK</sequence>
<dbReference type="InterPro" id="IPR003646">
    <property type="entry name" value="SH3-like_bac-type"/>
</dbReference>
<keyword evidence="2" id="KW-0961">Cell wall biogenesis/degradation</keyword>
<dbReference type="SUPFAM" id="SSF53187">
    <property type="entry name" value="Zn-dependent exopeptidases"/>
    <property type="match status" value="1"/>
</dbReference>
<dbReference type="InterPro" id="IPR050695">
    <property type="entry name" value="N-acetylmuramoyl_amidase_3"/>
</dbReference>
<dbReference type="GO" id="GO:0071555">
    <property type="term" value="P:cell wall organization"/>
    <property type="evidence" value="ECO:0007669"/>
    <property type="project" value="UniProtKB-KW"/>
</dbReference>
<feature type="region of interest" description="Disordered" evidence="3">
    <location>
        <begin position="158"/>
        <end position="177"/>
    </location>
</feature>
<dbReference type="GO" id="GO:0030288">
    <property type="term" value="C:outer membrane-bounded periplasmic space"/>
    <property type="evidence" value="ECO:0007669"/>
    <property type="project" value="TreeGrafter"/>
</dbReference>
<reference evidence="6 7" key="1">
    <citation type="submission" date="2019-11" db="EMBL/GenBank/DDBJ databases">
        <title>Genome sequences of 17 halophilic strains isolated from different environments.</title>
        <authorList>
            <person name="Furrow R.E."/>
        </authorList>
    </citation>
    <scope>NUCLEOTIDE SEQUENCE [LARGE SCALE GENOMIC DNA]</scope>
    <source>
        <strain evidence="6 7">22511_23_Filter</strain>
    </source>
</reference>
<evidence type="ECO:0000313" key="6">
    <source>
        <dbReference type="EMBL" id="MYL19881.1"/>
    </source>
</evidence>
<dbReference type="InterPro" id="IPR017293">
    <property type="entry name" value="N-acetylmuramoyl-L-ala_amidase"/>
</dbReference>
<dbReference type="GO" id="GO:0009253">
    <property type="term" value="P:peptidoglycan catabolic process"/>
    <property type="evidence" value="ECO:0007669"/>
    <property type="project" value="InterPro"/>
</dbReference>
<feature type="domain" description="SH3b" evidence="5">
    <location>
        <begin position="249"/>
        <end position="312"/>
    </location>
</feature>
<comment type="caution">
    <text evidence="6">The sequence shown here is derived from an EMBL/GenBank/DDBJ whole genome shotgun (WGS) entry which is preliminary data.</text>
</comment>
<dbReference type="PROSITE" id="PS51781">
    <property type="entry name" value="SH3B"/>
    <property type="match status" value="4"/>
</dbReference>
<feature type="compositionally biased region" description="Low complexity" evidence="3">
    <location>
        <begin position="158"/>
        <end position="176"/>
    </location>
</feature>
<dbReference type="Pfam" id="PF08239">
    <property type="entry name" value="SH3_3"/>
    <property type="match status" value="4"/>
</dbReference>
<dbReference type="GO" id="GO:0008745">
    <property type="term" value="F:N-acetylmuramoyl-L-alanine amidase activity"/>
    <property type="evidence" value="ECO:0007669"/>
    <property type="project" value="InterPro"/>
</dbReference>
<dbReference type="SMART" id="SM00287">
    <property type="entry name" value="SH3b"/>
    <property type="match status" value="4"/>
</dbReference>
<evidence type="ECO:0000256" key="2">
    <source>
        <dbReference type="ARBA" id="ARBA00023316"/>
    </source>
</evidence>
<feature type="domain" description="SH3b" evidence="5">
    <location>
        <begin position="95"/>
        <end position="157"/>
    </location>
</feature>
<evidence type="ECO:0000256" key="1">
    <source>
        <dbReference type="ARBA" id="ARBA00022801"/>
    </source>
</evidence>
<evidence type="ECO:0000259" key="5">
    <source>
        <dbReference type="PROSITE" id="PS51781"/>
    </source>
</evidence>
<dbReference type="Gene3D" id="2.30.30.40">
    <property type="entry name" value="SH3 Domains"/>
    <property type="match status" value="4"/>
</dbReference>
<dbReference type="PANTHER" id="PTHR30404:SF0">
    <property type="entry name" value="N-ACETYLMURAMOYL-L-ALANINE AMIDASE AMIC"/>
    <property type="match status" value="1"/>
</dbReference>
<evidence type="ECO:0000256" key="3">
    <source>
        <dbReference type="SAM" id="MobiDB-lite"/>
    </source>
</evidence>
<protein>
    <submittedName>
        <fullName evidence="6">SH3 domain-containing protein</fullName>
    </submittedName>
</protein>
<evidence type="ECO:0000313" key="7">
    <source>
        <dbReference type="Proteomes" id="UP000460949"/>
    </source>
</evidence>
<dbReference type="Gene3D" id="3.40.630.40">
    <property type="entry name" value="Zn-dependent exopeptidases"/>
    <property type="match status" value="1"/>
</dbReference>
<feature type="signal peptide" evidence="4">
    <location>
        <begin position="1"/>
        <end position="19"/>
    </location>
</feature>
<dbReference type="RefSeq" id="WP_160836216.1">
    <property type="nucleotide sequence ID" value="NZ_WMET01000001.1"/>
</dbReference>
<proteinExistence type="predicted"/>
<name>A0A845DQK0_9BACI</name>
<evidence type="ECO:0000256" key="4">
    <source>
        <dbReference type="SAM" id="SignalP"/>
    </source>
</evidence>
<feature type="chain" id="PRO_5038690052" evidence="4">
    <location>
        <begin position="20"/>
        <end position="503"/>
    </location>
</feature>
<dbReference type="PIRSF" id="PIRSF037846">
    <property type="entry name" value="Autolysin_YrvJ_prd"/>
    <property type="match status" value="1"/>
</dbReference>
<dbReference type="EMBL" id="WMET01000001">
    <property type="protein sequence ID" value="MYL19881.1"/>
    <property type="molecule type" value="Genomic_DNA"/>
</dbReference>
<dbReference type="AlphaFoldDB" id="A0A845DQK0"/>
<keyword evidence="4" id="KW-0732">Signal</keyword>
<feature type="domain" description="SH3b" evidence="5">
    <location>
        <begin position="27"/>
        <end position="88"/>
    </location>
</feature>
<gene>
    <name evidence="6" type="ORF">GLW04_08285</name>
</gene>
<accession>A0A845DQK0</accession>
<keyword evidence="1" id="KW-0378">Hydrolase</keyword>
<organism evidence="6 7">
    <name type="scientific">Halobacillus litoralis</name>
    <dbReference type="NCBI Taxonomy" id="45668"/>
    <lineage>
        <taxon>Bacteria</taxon>
        <taxon>Bacillati</taxon>
        <taxon>Bacillota</taxon>
        <taxon>Bacilli</taxon>
        <taxon>Bacillales</taxon>
        <taxon>Bacillaceae</taxon>
        <taxon>Halobacillus</taxon>
    </lineage>
</organism>
<dbReference type="PANTHER" id="PTHR30404">
    <property type="entry name" value="N-ACETYLMURAMOYL-L-ALANINE AMIDASE"/>
    <property type="match status" value="1"/>
</dbReference>
<dbReference type="Proteomes" id="UP000460949">
    <property type="component" value="Unassembled WGS sequence"/>
</dbReference>
<dbReference type="Pfam" id="PF01520">
    <property type="entry name" value="Amidase_3"/>
    <property type="match status" value="1"/>
</dbReference>
<feature type="domain" description="SH3b" evidence="5">
    <location>
        <begin position="172"/>
        <end position="240"/>
    </location>
</feature>
<dbReference type="SMART" id="SM00646">
    <property type="entry name" value="Ami_3"/>
    <property type="match status" value="1"/>
</dbReference>
<dbReference type="InterPro" id="IPR002508">
    <property type="entry name" value="MurNAc-LAA_cat"/>
</dbReference>
<dbReference type="CDD" id="cd02696">
    <property type="entry name" value="MurNAc-LAA"/>
    <property type="match status" value="1"/>
</dbReference>